<protein>
    <submittedName>
        <fullName evidence="1">Disulfide bond formation protein DsbA</fullName>
    </submittedName>
</protein>
<name>A0ABN5MJF2_ACTPL</name>
<dbReference type="RefSeq" id="WP_005597919.1">
    <property type="nucleotide sequence ID" value="NZ_CBDBSU010000004.1"/>
</dbReference>
<sequence>MKDRLGVRGLLAYLFEFKGKKLLVNGVLNFAQFTQIIRQISDGKLQPQAPKFTREMLSILLAKHPVISLIELQCAFNTSEAEVRLMLAEFLASGEVAWMDNPAFICTNLTI</sequence>
<evidence type="ECO:0000313" key="1">
    <source>
        <dbReference type="EMBL" id="AXA21575.1"/>
    </source>
</evidence>
<keyword evidence="2" id="KW-1185">Reference proteome</keyword>
<proteinExistence type="predicted"/>
<organism evidence="1 2">
    <name type="scientific">Actinobacillus pleuropneumoniae</name>
    <name type="common">Haemophilus pleuropneumoniae</name>
    <dbReference type="NCBI Taxonomy" id="715"/>
    <lineage>
        <taxon>Bacteria</taxon>
        <taxon>Pseudomonadati</taxon>
        <taxon>Pseudomonadota</taxon>
        <taxon>Gammaproteobacteria</taxon>
        <taxon>Pasteurellales</taxon>
        <taxon>Pasteurellaceae</taxon>
        <taxon>Actinobacillus</taxon>
    </lineage>
</organism>
<reference evidence="1 2" key="1">
    <citation type="journal article" date="2018" name="Int J Genomics">
        <title>Comparative Genomics of the First and Complete Genome of "Actinobacillus porcitonsillarum" Supports the Novel Species Hypothesis.</title>
        <authorList>
            <person name="Dona V."/>
            <person name="Perreten V."/>
        </authorList>
    </citation>
    <scope>NUCLEOTIDE SEQUENCE [LARGE SCALE GENOMIC DNA]</scope>
    <source>
        <strain evidence="1 2">S4074</strain>
    </source>
</reference>
<dbReference type="Proteomes" id="UP000251823">
    <property type="component" value="Chromosome"/>
</dbReference>
<dbReference type="EMBL" id="CP030753">
    <property type="protein sequence ID" value="AXA21575.1"/>
    <property type="molecule type" value="Genomic_DNA"/>
</dbReference>
<reference evidence="2" key="2">
    <citation type="submission" date="2018-06" db="EMBL/GenBank/DDBJ databases">
        <title>Complete genome sequence of Actinobacillus pleuropneumoniae serotype 1 strain S4074 obtained by Oxford Nanopore and Illumina sequencing technologies.</title>
        <authorList>
            <person name="Dona V."/>
            <person name="Perreten V."/>
        </authorList>
    </citation>
    <scope>NUCLEOTIDE SEQUENCE [LARGE SCALE GENOMIC DNA]</scope>
    <source>
        <strain evidence="2">S4074</strain>
    </source>
</reference>
<evidence type="ECO:0000313" key="2">
    <source>
        <dbReference type="Proteomes" id="UP000251823"/>
    </source>
</evidence>
<dbReference type="GeneID" id="48599301"/>
<gene>
    <name evidence="1" type="ORF">DRF63_05855</name>
</gene>
<accession>A0ABN5MJF2</accession>